<proteinExistence type="predicted"/>
<name>A0ACC2ND75_9HYME</name>
<evidence type="ECO:0000313" key="2">
    <source>
        <dbReference type="Proteomes" id="UP001239111"/>
    </source>
</evidence>
<comment type="caution">
    <text evidence="1">The sequence shown here is derived from an EMBL/GenBank/DDBJ whole genome shotgun (WGS) entry which is preliminary data.</text>
</comment>
<organism evidence="1 2">
    <name type="scientific">Eretmocerus hayati</name>
    <dbReference type="NCBI Taxonomy" id="131215"/>
    <lineage>
        <taxon>Eukaryota</taxon>
        <taxon>Metazoa</taxon>
        <taxon>Ecdysozoa</taxon>
        <taxon>Arthropoda</taxon>
        <taxon>Hexapoda</taxon>
        <taxon>Insecta</taxon>
        <taxon>Pterygota</taxon>
        <taxon>Neoptera</taxon>
        <taxon>Endopterygota</taxon>
        <taxon>Hymenoptera</taxon>
        <taxon>Apocrita</taxon>
        <taxon>Proctotrupomorpha</taxon>
        <taxon>Chalcidoidea</taxon>
        <taxon>Aphelinidae</taxon>
        <taxon>Aphelininae</taxon>
        <taxon>Eretmocerus</taxon>
    </lineage>
</organism>
<dbReference type="EMBL" id="CM056744">
    <property type="protein sequence ID" value="KAJ8668606.1"/>
    <property type="molecule type" value="Genomic_DNA"/>
</dbReference>
<sequence length="147" mass="17079">MEWLRCNFCWVKVESQAQPFHFTQCGHIYCSKCVGKAIKRCFQCGTMDTIALPLKEPLSPQIEHYFQNSADLLDKVTSAQKFQETQLSLCLQRGDAADAKYQALKEAYWKNNEDLKKINEKYTRLKMMVVAMQQEQKKKAAPARYTL</sequence>
<keyword evidence="2" id="KW-1185">Reference proteome</keyword>
<gene>
    <name evidence="1" type="ORF">QAD02_010269</name>
</gene>
<evidence type="ECO:0000313" key="1">
    <source>
        <dbReference type="EMBL" id="KAJ8668606.1"/>
    </source>
</evidence>
<accession>A0ACC2ND75</accession>
<dbReference type="Proteomes" id="UP001239111">
    <property type="component" value="Chromosome 4"/>
</dbReference>
<protein>
    <submittedName>
        <fullName evidence="1">Uncharacterized protein</fullName>
    </submittedName>
</protein>
<reference evidence="1" key="1">
    <citation type="submission" date="2023-04" db="EMBL/GenBank/DDBJ databases">
        <title>A chromosome-level genome assembly of the parasitoid wasp Eretmocerus hayati.</title>
        <authorList>
            <person name="Zhong Y."/>
            <person name="Liu S."/>
            <person name="Liu Y."/>
        </authorList>
    </citation>
    <scope>NUCLEOTIDE SEQUENCE</scope>
    <source>
        <strain evidence="1">ZJU_SS_LIU_2023</strain>
    </source>
</reference>
<feature type="non-terminal residue" evidence="1">
    <location>
        <position position="147"/>
    </location>
</feature>